<evidence type="ECO:0000313" key="2">
    <source>
        <dbReference type="EMBL" id="CAH8246477.1"/>
    </source>
</evidence>
<dbReference type="Proteomes" id="UP001154322">
    <property type="component" value="Unassembled WGS sequence"/>
</dbReference>
<evidence type="ECO:0000313" key="3">
    <source>
        <dbReference type="Proteomes" id="UP001154322"/>
    </source>
</evidence>
<feature type="transmembrane region" description="Helical" evidence="1">
    <location>
        <begin position="6"/>
        <end position="23"/>
    </location>
</feature>
<name>A0ABM9G538_9BACL</name>
<accession>A0ABM9G538</accession>
<keyword evidence="3" id="KW-1185">Reference proteome</keyword>
<organism evidence="2 3">
    <name type="scientific">Paenibacillus melissococcoides</name>
    <dbReference type="NCBI Taxonomy" id="2912268"/>
    <lineage>
        <taxon>Bacteria</taxon>
        <taxon>Bacillati</taxon>
        <taxon>Bacillota</taxon>
        <taxon>Bacilli</taxon>
        <taxon>Bacillales</taxon>
        <taxon>Paenibacillaceae</taxon>
        <taxon>Paenibacillus</taxon>
    </lineage>
</organism>
<dbReference type="EMBL" id="CALYLO010000005">
    <property type="protein sequence ID" value="CAH8246477.1"/>
    <property type="molecule type" value="Genomic_DNA"/>
</dbReference>
<keyword evidence="1" id="KW-1133">Transmembrane helix</keyword>
<protein>
    <submittedName>
        <fullName evidence="2">Uncharacterized protein</fullName>
    </submittedName>
</protein>
<proteinExistence type="predicted"/>
<evidence type="ECO:0000256" key="1">
    <source>
        <dbReference type="SAM" id="Phobius"/>
    </source>
</evidence>
<dbReference type="RefSeq" id="WP_213430100.1">
    <property type="nucleotide sequence ID" value="NZ_AP031286.1"/>
</dbReference>
<comment type="caution">
    <text evidence="2">The sequence shown here is derived from an EMBL/GenBank/DDBJ whole genome shotgun (WGS) entry which is preliminary data.</text>
</comment>
<keyword evidence="1" id="KW-0812">Transmembrane</keyword>
<sequence>MLKWILAYFGFQLILFLILLLVARKKDRRLHQEQAEELPAGCVPTREIFRDPSTGQRVTVYYHPATGKRYYRQEAAESKR</sequence>
<keyword evidence="1" id="KW-0472">Membrane</keyword>
<reference evidence="2" key="1">
    <citation type="submission" date="2022-06" db="EMBL/GenBank/DDBJ databases">
        <authorList>
            <person name="Dietemann V."/>
            <person name="Ory F."/>
            <person name="Dainat B."/>
            <person name="Oberhansli S."/>
        </authorList>
    </citation>
    <scope>NUCLEOTIDE SEQUENCE</scope>
    <source>
        <strain evidence="2">Ena-SAMPLE-TAB-26-04-2022-14:26:32:270-5432</strain>
    </source>
</reference>
<gene>
    <name evidence="2" type="ORF">WJ0W_003712</name>
</gene>